<proteinExistence type="predicted"/>
<dbReference type="InterPro" id="IPR017930">
    <property type="entry name" value="Myb_dom"/>
</dbReference>
<evidence type="ECO:0000313" key="11">
    <source>
        <dbReference type="Proteomes" id="UP000813463"/>
    </source>
</evidence>
<reference evidence="11" key="1">
    <citation type="journal article" date="2021" name="Nat. Commun.">
        <title>Genomic analyses provide insights into spinach domestication and the genetic basis of agronomic traits.</title>
        <authorList>
            <person name="Cai X."/>
            <person name="Sun X."/>
            <person name="Xu C."/>
            <person name="Sun H."/>
            <person name="Wang X."/>
            <person name="Ge C."/>
            <person name="Zhang Z."/>
            <person name="Wang Q."/>
            <person name="Fei Z."/>
            <person name="Jiao C."/>
            <person name="Wang Q."/>
        </authorList>
    </citation>
    <scope>NUCLEOTIDE SEQUENCE [LARGE SCALE GENOMIC DNA]</scope>
    <source>
        <strain evidence="11">cv. Varoflay</strain>
    </source>
</reference>
<dbReference type="Gene3D" id="1.10.10.60">
    <property type="entry name" value="Homeodomain-like"/>
    <property type="match status" value="2"/>
</dbReference>
<dbReference type="InterPro" id="IPR001005">
    <property type="entry name" value="SANT/Myb"/>
</dbReference>
<sequence>MILTTSKGGGVGVGREVVSGGATDGGGVEGGMSSILKKGPWSAAEDTVLIEYVKKHGEGNWNAVQRNTGLQRCGKSCRLRWANHLRPNLKKGAFSSVEERLIIDLHSKLGNKWARISAHLPGRTDNEIKNYWNTRVKRRIRQGLSLYPNDLPTPPPQQPPLHHHHQSLPLSLSLPKTPPPTLSLFNPVSLASPVFSLNPPPPFLPSHHHSLKRCSTSSSNSFMGNPIFSSSQVGPLHISSAGFGFDPGREGFGFCSPGFFELPSNQFSQNVSGNNYIKMELDNEVKVNPNLGRTNSGLLDDLLQESHVKVSLKREREDDCGLQWDVSSSENSSTGIKKEELEDEEHKLNFNSQDLSNILELIPTLVQAPKWCNNGSAESSAPQSSAVSIDDNYNGFDDQMPQPPSFTAVNNTSYEDDDGTWNPECYNWDNLPRIC</sequence>
<dbReference type="OrthoDB" id="2143914at2759"/>
<dbReference type="PANTHER" id="PTHR47995:SF18">
    <property type="entry name" value="TRANSCRIPTION FACTOR MYB65"/>
    <property type="match status" value="1"/>
</dbReference>
<dbReference type="RefSeq" id="XP_021863376.1">
    <property type="nucleotide sequence ID" value="XM_022007684.2"/>
</dbReference>
<accession>A0A9R0J8V9</accession>
<name>A0A9R0J8V9_SPIOL</name>
<keyword evidence="6" id="KW-0804">Transcription</keyword>
<dbReference type="SUPFAM" id="SSF46689">
    <property type="entry name" value="Homeodomain-like"/>
    <property type="match status" value="1"/>
</dbReference>
<dbReference type="AlphaFoldDB" id="A0A9R0J8V9"/>
<dbReference type="PANTHER" id="PTHR47995">
    <property type="entry name" value="TRANSCRIPTION FACTOR MYB33-RELATED"/>
    <property type="match status" value="1"/>
</dbReference>
<evidence type="ECO:0000256" key="7">
    <source>
        <dbReference type="ARBA" id="ARBA00023242"/>
    </source>
</evidence>
<reference evidence="12" key="2">
    <citation type="submission" date="2025-08" db="UniProtKB">
        <authorList>
            <consortium name="RefSeq"/>
        </authorList>
    </citation>
    <scope>IDENTIFICATION</scope>
    <source>
        <tissue evidence="12">Leaf</tissue>
    </source>
</reference>
<evidence type="ECO:0000256" key="4">
    <source>
        <dbReference type="ARBA" id="ARBA00023125"/>
    </source>
</evidence>
<dbReference type="GO" id="GO:0006355">
    <property type="term" value="P:regulation of DNA-templated transcription"/>
    <property type="evidence" value="ECO:0000318"/>
    <property type="project" value="GO_Central"/>
</dbReference>
<evidence type="ECO:0000256" key="1">
    <source>
        <dbReference type="ARBA" id="ARBA00004123"/>
    </source>
</evidence>
<evidence type="ECO:0000256" key="2">
    <source>
        <dbReference type="ARBA" id="ARBA00022737"/>
    </source>
</evidence>
<dbReference type="SMR" id="A0A9R0J8V9"/>
<feature type="domain" description="Myb-like" evidence="9">
    <location>
        <begin position="33"/>
        <end position="85"/>
    </location>
</feature>
<dbReference type="GO" id="GO:0040008">
    <property type="term" value="P:regulation of growth"/>
    <property type="evidence" value="ECO:0007669"/>
    <property type="project" value="UniProtKB-ARBA"/>
</dbReference>
<keyword evidence="3" id="KW-0805">Transcription regulation</keyword>
<dbReference type="GO" id="GO:0003700">
    <property type="term" value="F:DNA-binding transcription factor activity"/>
    <property type="evidence" value="ECO:0000318"/>
    <property type="project" value="GO_Central"/>
</dbReference>
<protein>
    <submittedName>
        <fullName evidence="12">Transcription factor MYB97</fullName>
    </submittedName>
</protein>
<evidence type="ECO:0000259" key="10">
    <source>
        <dbReference type="PROSITE" id="PS51294"/>
    </source>
</evidence>
<dbReference type="FunFam" id="1.10.10.60:FF:000001">
    <property type="entry name" value="MYB-related transcription factor"/>
    <property type="match status" value="1"/>
</dbReference>
<dbReference type="PROSITE" id="PS51294">
    <property type="entry name" value="HTH_MYB"/>
    <property type="match status" value="2"/>
</dbReference>
<dbReference type="CDD" id="cd00167">
    <property type="entry name" value="SANT"/>
    <property type="match status" value="2"/>
</dbReference>
<dbReference type="GO" id="GO:0003677">
    <property type="term" value="F:DNA binding"/>
    <property type="evidence" value="ECO:0007669"/>
    <property type="project" value="UniProtKB-KW"/>
</dbReference>
<dbReference type="InterPro" id="IPR009057">
    <property type="entry name" value="Homeodomain-like_sf"/>
</dbReference>
<gene>
    <name evidence="12" type="primary">LOC110802242</name>
</gene>
<feature type="compositionally biased region" description="Polar residues" evidence="8">
    <location>
        <begin position="374"/>
        <end position="387"/>
    </location>
</feature>
<evidence type="ECO:0000259" key="9">
    <source>
        <dbReference type="PROSITE" id="PS50090"/>
    </source>
</evidence>
<dbReference type="GO" id="GO:0005634">
    <property type="term" value="C:nucleus"/>
    <property type="evidence" value="ECO:0000318"/>
    <property type="project" value="GO_Central"/>
</dbReference>
<keyword evidence="11" id="KW-1185">Reference proteome</keyword>
<dbReference type="FunFam" id="1.10.10.60:FF:000119">
    <property type="entry name" value="Transcription factor GAMYB"/>
    <property type="match status" value="1"/>
</dbReference>
<comment type="subcellular location">
    <subcellularLocation>
        <location evidence="1">Nucleus</location>
    </subcellularLocation>
</comment>
<evidence type="ECO:0000313" key="12">
    <source>
        <dbReference type="RefSeq" id="XP_021863376.1"/>
    </source>
</evidence>
<feature type="domain" description="Myb-like" evidence="9">
    <location>
        <begin position="86"/>
        <end position="136"/>
    </location>
</feature>
<keyword evidence="5" id="KW-0010">Activator</keyword>
<evidence type="ECO:0000256" key="6">
    <source>
        <dbReference type="ARBA" id="ARBA00023163"/>
    </source>
</evidence>
<feature type="domain" description="HTH myb-type" evidence="10">
    <location>
        <begin position="33"/>
        <end position="85"/>
    </location>
</feature>
<dbReference type="Proteomes" id="UP000813463">
    <property type="component" value="Chromosome 4"/>
</dbReference>
<dbReference type="KEGG" id="soe:110802242"/>
<organism evidence="11 12">
    <name type="scientific">Spinacia oleracea</name>
    <name type="common">Spinach</name>
    <dbReference type="NCBI Taxonomy" id="3562"/>
    <lineage>
        <taxon>Eukaryota</taxon>
        <taxon>Viridiplantae</taxon>
        <taxon>Streptophyta</taxon>
        <taxon>Embryophyta</taxon>
        <taxon>Tracheophyta</taxon>
        <taxon>Spermatophyta</taxon>
        <taxon>Magnoliopsida</taxon>
        <taxon>eudicotyledons</taxon>
        <taxon>Gunneridae</taxon>
        <taxon>Pentapetalae</taxon>
        <taxon>Caryophyllales</taxon>
        <taxon>Chenopodiaceae</taxon>
        <taxon>Chenopodioideae</taxon>
        <taxon>Anserineae</taxon>
        <taxon>Spinacia</taxon>
    </lineage>
</organism>
<dbReference type="PROSITE" id="PS50090">
    <property type="entry name" value="MYB_LIKE"/>
    <property type="match status" value="2"/>
</dbReference>
<dbReference type="GO" id="GO:0048235">
    <property type="term" value="P:pollen sperm cell differentiation"/>
    <property type="evidence" value="ECO:0007669"/>
    <property type="project" value="UniProtKB-ARBA"/>
</dbReference>
<evidence type="ECO:0000256" key="3">
    <source>
        <dbReference type="ARBA" id="ARBA00023015"/>
    </source>
</evidence>
<feature type="domain" description="HTH myb-type" evidence="10">
    <location>
        <begin position="86"/>
        <end position="140"/>
    </location>
</feature>
<dbReference type="GeneID" id="110802242"/>
<keyword evidence="2" id="KW-0677">Repeat</keyword>
<feature type="region of interest" description="Disordered" evidence="8">
    <location>
        <begin position="145"/>
        <end position="171"/>
    </location>
</feature>
<evidence type="ECO:0000256" key="8">
    <source>
        <dbReference type="SAM" id="MobiDB-lite"/>
    </source>
</evidence>
<feature type="region of interest" description="Disordered" evidence="8">
    <location>
        <begin position="374"/>
        <end position="421"/>
    </location>
</feature>
<evidence type="ECO:0000256" key="5">
    <source>
        <dbReference type="ARBA" id="ARBA00023159"/>
    </source>
</evidence>
<dbReference type="Pfam" id="PF00249">
    <property type="entry name" value="Myb_DNA-binding"/>
    <property type="match status" value="2"/>
</dbReference>
<dbReference type="SMART" id="SM00717">
    <property type="entry name" value="SANT"/>
    <property type="match status" value="2"/>
</dbReference>
<keyword evidence="4" id="KW-0238">DNA-binding</keyword>
<dbReference type="GO" id="GO:0045893">
    <property type="term" value="P:positive regulation of DNA-templated transcription"/>
    <property type="evidence" value="ECO:0007669"/>
    <property type="project" value="UniProtKB-ARBA"/>
</dbReference>
<keyword evidence="7" id="KW-0539">Nucleus</keyword>